<dbReference type="EMBL" id="JAULSV010000006">
    <property type="protein sequence ID" value="KAK0641963.1"/>
    <property type="molecule type" value="Genomic_DNA"/>
</dbReference>
<sequence length="299" mass="33218">MADHSDFSMWSLPSNLDPGIPLTTGLAGTHQQYGIPAHQSFPTQHDPPSLSFSKDKDHIYQPMIMNADDLDAVKREHESLNNREVGLNAETNEGYPNTPHEQQQLVQKLFNAIVDFSDYREKDSDYQLSRVKDLSNIEVHIIAWDILLATQSAHRGEIGFASRSWAPEWAWEEYRSFSERFAAVVDCCKHVKSMVYGDVKASFARRIASAPVREKKRNDTNAGTNKKRADNIKAGRVVRQALRGAGVAREAAAQQGQGASATQPSGSLNSFAALQAKCGRGSQSLTSQHSDINEYVNCW</sequence>
<name>A0AA40CLM0_9PEZI</name>
<proteinExistence type="predicted"/>
<protein>
    <submittedName>
        <fullName evidence="1">Uncharacterized protein</fullName>
    </submittedName>
</protein>
<evidence type="ECO:0000313" key="1">
    <source>
        <dbReference type="EMBL" id="KAK0641963.1"/>
    </source>
</evidence>
<evidence type="ECO:0000313" key="2">
    <source>
        <dbReference type="Proteomes" id="UP001174936"/>
    </source>
</evidence>
<dbReference type="Proteomes" id="UP001174936">
    <property type="component" value="Unassembled WGS sequence"/>
</dbReference>
<gene>
    <name evidence="1" type="ORF">B0T16DRAFT_461986</name>
</gene>
<dbReference type="AlphaFoldDB" id="A0AA40CLM0"/>
<reference evidence="1" key="1">
    <citation type="submission" date="2023-06" db="EMBL/GenBank/DDBJ databases">
        <title>Genome-scale phylogeny and comparative genomics of the fungal order Sordariales.</title>
        <authorList>
            <consortium name="Lawrence Berkeley National Laboratory"/>
            <person name="Hensen N."/>
            <person name="Bonometti L."/>
            <person name="Westerberg I."/>
            <person name="Brannstrom I.O."/>
            <person name="Guillou S."/>
            <person name="Cros-Aarteil S."/>
            <person name="Calhoun S."/>
            <person name="Haridas S."/>
            <person name="Kuo A."/>
            <person name="Mondo S."/>
            <person name="Pangilinan J."/>
            <person name="Riley R."/>
            <person name="Labutti K."/>
            <person name="Andreopoulos B."/>
            <person name="Lipzen A."/>
            <person name="Chen C."/>
            <person name="Yanf M."/>
            <person name="Daum C."/>
            <person name="Ng V."/>
            <person name="Clum A."/>
            <person name="Steindorff A."/>
            <person name="Ohm R."/>
            <person name="Martin F."/>
            <person name="Silar P."/>
            <person name="Natvig D."/>
            <person name="Lalanne C."/>
            <person name="Gautier V."/>
            <person name="Ament-Velasquez S.L."/>
            <person name="Kruys A."/>
            <person name="Hutchinson M.I."/>
            <person name="Powell A.J."/>
            <person name="Barry K."/>
            <person name="Miller A.N."/>
            <person name="Grigoriev I.V."/>
            <person name="Debuchy R."/>
            <person name="Gladieux P."/>
            <person name="Thoren M.H."/>
            <person name="Johannesson H."/>
        </authorList>
    </citation>
    <scope>NUCLEOTIDE SEQUENCE</scope>
    <source>
        <strain evidence="1">SMH2532-1</strain>
    </source>
</reference>
<comment type="caution">
    <text evidence="1">The sequence shown here is derived from an EMBL/GenBank/DDBJ whole genome shotgun (WGS) entry which is preliminary data.</text>
</comment>
<keyword evidence="2" id="KW-1185">Reference proteome</keyword>
<organism evidence="1 2">
    <name type="scientific">Cercophora newfieldiana</name>
    <dbReference type="NCBI Taxonomy" id="92897"/>
    <lineage>
        <taxon>Eukaryota</taxon>
        <taxon>Fungi</taxon>
        <taxon>Dikarya</taxon>
        <taxon>Ascomycota</taxon>
        <taxon>Pezizomycotina</taxon>
        <taxon>Sordariomycetes</taxon>
        <taxon>Sordariomycetidae</taxon>
        <taxon>Sordariales</taxon>
        <taxon>Lasiosphaeriaceae</taxon>
        <taxon>Cercophora</taxon>
    </lineage>
</organism>
<accession>A0AA40CLM0</accession>